<feature type="region of interest" description="Disordered" evidence="1">
    <location>
        <begin position="60"/>
        <end position="97"/>
    </location>
</feature>
<dbReference type="EMBL" id="BGZK01000154">
    <property type="protein sequence ID" value="GBP23812.1"/>
    <property type="molecule type" value="Genomic_DNA"/>
</dbReference>
<organism evidence="2 3">
    <name type="scientific">Eumeta variegata</name>
    <name type="common">Bagworm moth</name>
    <name type="synonym">Eumeta japonica</name>
    <dbReference type="NCBI Taxonomy" id="151549"/>
    <lineage>
        <taxon>Eukaryota</taxon>
        <taxon>Metazoa</taxon>
        <taxon>Ecdysozoa</taxon>
        <taxon>Arthropoda</taxon>
        <taxon>Hexapoda</taxon>
        <taxon>Insecta</taxon>
        <taxon>Pterygota</taxon>
        <taxon>Neoptera</taxon>
        <taxon>Endopterygota</taxon>
        <taxon>Lepidoptera</taxon>
        <taxon>Glossata</taxon>
        <taxon>Ditrysia</taxon>
        <taxon>Tineoidea</taxon>
        <taxon>Psychidae</taxon>
        <taxon>Oiketicinae</taxon>
        <taxon>Eumeta</taxon>
    </lineage>
</organism>
<reference evidence="2 3" key="1">
    <citation type="journal article" date="2019" name="Commun. Biol.">
        <title>The bagworm genome reveals a unique fibroin gene that provides high tensile strength.</title>
        <authorList>
            <person name="Kono N."/>
            <person name="Nakamura H."/>
            <person name="Ohtoshi R."/>
            <person name="Tomita M."/>
            <person name="Numata K."/>
            <person name="Arakawa K."/>
        </authorList>
    </citation>
    <scope>NUCLEOTIDE SEQUENCE [LARGE SCALE GENOMIC DNA]</scope>
</reference>
<gene>
    <name evidence="2" type="ORF">EVAR_86187_1</name>
</gene>
<sequence>MRCAGAGRPPTVAYSWPAAVFRVVSSHAVAVYFLNSTIIYYFLGVQEAFLAKLFQRFQMSQRRSAKPPRRRRRACRTGSARLHGERRNRGDTTAQST</sequence>
<comment type="caution">
    <text evidence="2">The sequence shown here is derived from an EMBL/GenBank/DDBJ whole genome shotgun (WGS) entry which is preliminary data.</text>
</comment>
<feature type="compositionally biased region" description="Basic residues" evidence="1">
    <location>
        <begin position="63"/>
        <end position="75"/>
    </location>
</feature>
<name>A0A4C1UCX6_EUMVA</name>
<evidence type="ECO:0000256" key="1">
    <source>
        <dbReference type="SAM" id="MobiDB-lite"/>
    </source>
</evidence>
<dbReference type="AlphaFoldDB" id="A0A4C1UCX6"/>
<evidence type="ECO:0000313" key="2">
    <source>
        <dbReference type="EMBL" id="GBP23812.1"/>
    </source>
</evidence>
<accession>A0A4C1UCX6</accession>
<evidence type="ECO:0000313" key="3">
    <source>
        <dbReference type="Proteomes" id="UP000299102"/>
    </source>
</evidence>
<keyword evidence="3" id="KW-1185">Reference proteome</keyword>
<dbReference type="Proteomes" id="UP000299102">
    <property type="component" value="Unassembled WGS sequence"/>
</dbReference>
<protein>
    <submittedName>
        <fullName evidence="2">Uncharacterized protein</fullName>
    </submittedName>
</protein>
<proteinExistence type="predicted"/>